<organism evidence="1 2">
    <name type="scientific">Pleurotus cornucopiae</name>
    <name type="common">Cornucopia mushroom</name>
    <dbReference type="NCBI Taxonomy" id="5321"/>
    <lineage>
        <taxon>Eukaryota</taxon>
        <taxon>Fungi</taxon>
        <taxon>Dikarya</taxon>
        <taxon>Basidiomycota</taxon>
        <taxon>Agaricomycotina</taxon>
        <taxon>Agaricomycetes</taxon>
        <taxon>Agaricomycetidae</taxon>
        <taxon>Agaricales</taxon>
        <taxon>Pleurotineae</taxon>
        <taxon>Pleurotaceae</taxon>
        <taxon>Pleurotus</taxon>
    </lineage>
</organism>
<proteinExistence type="predicted"/>
<dbReference type="EMBL" id="WQMT02000005">
    <property type="protein sequence ID" value="KAG9223516.1"/>
    <property type="molecule type" value="Genomic_DNA"/>
</dbReference>
<sequence length="2218" mass="239577">MRSTLATLSVRAGSTSSTATPLAPASSSQAIPTIRLISATPSAAGLSSSEGSNTSFASSELNDTFASKPTILAKSSSLSLKPKASTSSLNPANKGRLVPKKSKLSLLGLGSSSQNGSQNGGQTTEKDRDLSDVLRRVGVGHEGSSKGKGGFEIYVDPTEDPEFGEIVMIRKKKSRAGLDGVRWGDEGAERADGPLKEKNSNVQNGGKMQEGGKEKWWTIGRGKKEAKDKTQKTKAKSPLSQVLDENSNASTTTSTTRFNSFSKVLPRSFTPEPSTTAPERSRFNSLDSTTLLTSSKLQPITNPIHNGSLRATSNPSPVPLSISRSTQLENRQPVEPTYSRAGTPTFGGFLAPPGLSTTSTAAQSGSSGNANVNQGSIALRAMRSVRSLARIGSWAQLRNGDDEETAANSESVKGEGKKEKRDKEKKDKKGTVKKSKDKASEKEKKKEKKSKEKSQTLRVSTSSFEVGALSPARSLRPPVSHDGSLKEPKSLGKKRSTLLGLGLPSTMTMRLPSVRGGSNASSILVNGNNPPSNTLAPGTASVGRVFLTGRDRSESGASSLRPMSTSSGVSSNSGYSARTSTASERTGTSRISNGSCASASVRWDEDALQKRRKEREREREAVRSLATRGEEREREQEEKGKKEKKEKGSKKGRESRRTSEGRKRTPINEVFPDAVSLTPPKENPILEYEQARRSPVLEEEEEDVEVPVWQVQVETATNDGHGGVTDDERMSSDTQTPIKKVRRRPMSEQLLGTMQGGRPKGGYFGSDDGTDGTMSILSAATNELAQLINNLDLEATPNTPDLTPLRPSPSLSATNTPSQSNTNSPSREGQSRSLLPESPLRGLRASMASITSLRPYAQSRDLERRTDEPTIQSQQCHQFNIGVEIAPWPTLKSVAPKEQLKTQSTATVTPSRLKHKRATMLPSPGPPPAEPSPVFQPLKPAKGRGRLADAFVQQSPSEPAKEFRASRAPSCLTFGSHSRSSSAKSGSVLDEAQPSPLGSVFKQSHSRKKSSLSYSVSLNPHDDGDQSDSMPIPPEAKRVLGMTGTMGASVAEGYAVELDASDPDSDIPDELQVLLAGQSDLEDTMEFPRSAITTASPPSLGGVLNVSAASDYPPFRAHLVDEEDNHTDIDAGQSSSDDDDTKKSFDFTGELKVLNESGASDRRSFVEQLENAFKTPAKLEFKFGEAFLQVDVPPVPALPKLMHSQEETSQSSSDLFSFDSNPSDQIVDVREPTFTGSESQVNSDSLAMLKSASEFIMDVEPMMLPGSDSLAHTDSLISSIGGSDQEAEEDIPHPRRFTSSTGSRPSIGQLNVDFKFGGRPTPQPAEPGLLTLSDIIPSPAHQRKLSNSSFSTEDDSVLHSILAKVSDLPVSIAPPLPRQRLDSDCSSKQRARDTARTSMAGGHSRTHSADSARMSFVGFESFDEVRRGFEFSGPRPAFYPPPAAISNRSHLRQESGMSFASISSYGHVINAGVADPFDYALPSLQERPSSEDMSCSDSMSMSMSMTVDDTFSFIRRQPRRRRIDSDASSFYFRTSMISQIQPYARGHGRQESNMSVASLAPPVSLYNRSFAARHHRRNSSTTSASSVAQSYAMHGVGGGRATWARHRQDASMDSMMSEYSAMRLGRPGLGDKMFETSGDQGMPLSAISASPPDSAVASRSNLSATRDSYEYDSIMDNDPVSTMDDSLFDKTGYRNSLSSESIFGNDDSNPIPGHLLLPHQFRPLSMLSVCSTDRGPSREDDTMISMIGGGHVRRQSISSIIEGSPCVRMGRKKKDLNSVYDSPGQARIVEKPSIASTSSYQFGGERMIKAQRGLLARQSLEETCLIADGEDLSASFIVPVFSRPGPASRSRSSTCTSSSGGDTPPLSASDGSSISGGSQSSIDLSQLNTMLSNATHPMSNIGRARAHARARARGHGHHRRISQARMSRSSVYETIEEEMSVTSSPPRPTNADKKATPVAQQAVYIVDPEMASILDSSPRSSIWDDDQGLVALRRYYALRDEAEVTVTESKRQWIDTPFSIFALQSFDPPNHPSGMQALLEHSVQNYGPLPSELRPHRVRSRTQSRASPYPPCRTFKVTISPEQQPLEHQRPFTKETRPFAPLQQLNVNSTVDLSVLPVPQADRKARSPKKGSVASEKNRENAWGLAPNARPRVGSAARRSALGWAKRSGSAKLSTDQKENVGQGSMVMMTPGETLRLNRPRPRGRATPASTRPKPIRV</sequence>
<name>A0ACB7J0Q0_PLECO</name>
<comment type="caution">
    <text evidence="1">The sequence shown here is derived from an EMBL/GenBank/DDBJ whole genome shotgun (WGS) entry which is preliminary data.</text>
</comment>
<evidence type="ECO:0000313" key="2">
    <source>
        <dbReference type="Proteomes" id="UP000824881"/>
    </source>
</evidence>
<protein>
    <submittedName>
        <fullName evidence="1">Uncharacterized protein</fullName>
    </submittedName>
</protein>
<dbReference type="Proteomes" id="UP000824881">
    <property type="component" value="Unassembled WGS sequence"/>
</dbReference>
<gene>
    <name evidence="1" type="ORF">CCMSSC00406_0007008</name>
</gene>
<keyword evidence="2" id="KW-1185">Reference proteome</keyword>
<evidence type="ECO:0000313" key="1">
    <source>
        <dbReference type="EMBL" id="KAG9223516.1"/>
    </source>
</evidence>
<reference evidence="1 2" key="1">
    <citation type="journal article" date="2021" name="Appl. Environ. Microbiol.">
        <title>Genetic linkage and physical mapping for an oyster mushroom Pleurotus cornucopiae and QTL analysis for the trait cap color.</title>
        <authorList>
            <person name="Zhang Y."/>
            <person name="Gao W."/>
            <person name="Sonnenberg A."/>
            <person name="Chen Q."/>
            <person name="Zhang J."/>
            <person name="Huang C."/>
        </authorList>
    </citation>
    <scope>NUCLEOTIDE SEQUENCE [LARGE SCALE GENOMIC DNA]</scope>
    <source>
        <strain evidence="1">CCMSSC00406</strain>
    </source>
</reference>
<accession>A0ACB7J0Q0</accession>